<dbReference type="AlphaFoldDB" id="A0A6A4EIJ1"/>
<dbReference type="EMBL" id="QXGA01000244">
    <property type="protein sequence ID" value="KAE9149336.1"/>
    <property type="molecule type" value="Genomic_DNA"/>
</dbReference>
<dbReference type="EMBL" id="QXGF01000304">
    <property type="protein sequence ID" value="KAE8942464.1"/>
    <property type="molecule type" value="Genomic_DNA"/>
</dbReference>
<gene>
    <name evidence="3" type="ORF">PF001_g6343</name>
    <name evidence="2" type="ORF">PF006_g6160</name>
    <name evidence="1" type="ORF">PF009_g7757</name>
</gene>
<evidence type="ECO:0000313" key="2">
    <source>
        <dbReference type="EMBL" id="KAE9149336.1"/>
    </source>
</evidence>
<reference evidence="4 5" key="1">
    <citation type="submission" date="2018-08" db="EMBL/GenBank/DDBJ databases">
        <title>Genomic investigation of the strawberry pathogen Phytophthora fragariae indicates pathogenicity is determined by transcriptional variation in three key races.</title>
        <authorList>
            <person name="Adams T.M."/>
            <person name="Armitage A.D."/>
            <person name="Sobczyk M.K."/>
            <person name="Bates H.J."/>
            <person name="Dunwell J.M."/>
            <person name="Nellist C.F."/>
            <person name="Harrison R.J."/>
        </authorList>
    </citation>
    <scope>NUCLEOTIDE SEQUENCE [LARGE SCALE GENOMIC DNA]</scope>
    <source>
        <strain evidence="3 5">A4</strain>
        <strain evidence="2 6">NOV-5</strain>
        <strain evidence="1 4">NOV-9</strain>
    </source>
</reference>
<evidence type="ECO:0000313" key="1">
    <source>
        <dbReference type="EMBL" id="KAE8942464.1"/>
    </source>
</evidence>
<comment type="caution">
    <text evidence="3">The sequence shown here is derived from an EMBL/GenBank/DDBJ whole genome shotgun (WGS) entry which is preliminary data.</text>
</comment>
<dbReference type="EMBL" id="QXGE01000253">
    <property type="protein sequence ID" value="KAE9318446.1"/>
    <property type="molecule type" value="Genomic_DNA"/>
</dbReference>
<proteinExistence type="predicted"/>
<protein>
    <submittedName>
        <fullName evidence="3">Uncharacterized protein</fullName>
    </submittedName>
</protein>
<accession>A0A6A4EIJ1</accession>
<sequence>MRALKREEKNPSKSVASLAAAQAEFEAAKVDEKDALELKEILVRPVFAMTKDIASTKSKSVNTPLFHAARQVFEKVMPDVIEFYYDDESFRKTDGKWLFINSR</sequence>
<evidence type="ECO:0000313" key="5">
    <source>
        <dbReference type="Proteomes" id="UP000437068"/>
    </source>
</evidence>
<evidence type="ECO:0000313" key="4">
    <source>
        <dbReference type="Proteomes" id="UP000429523"/>
    </source>
</evidence>
<evidence type="ECO:0000313" key="3">
    <source>
        <dbReference type="EMBL" id="KAE9318446.1"/>
    </source>
</evidence>
<dbReference type="Proteomes" id="UP000440732">
    <property type="component" value="Unassembled WGS sequence"/>
</dbReference>
<dbReference type="Proteomes" id="UP000429523">
    <property type="component" value="Unassembled WGS sequence"/>
</dbReference>
<name>A0A6A4EIJ1_9STRA</name>
<evidence type="ECO:0000313" key="6">
    <source>
        <dbReference type="Proteomes" id="UP000440732"/>
    </source>
</evidence>
<organism evidence="3 5">
    <name type="scientific">Phytophthora fragariae</name>
    <dbReference type="NCBI Taxonomy" id="53985"/>
    <lineage>
        <taxon>Eukaryota</taxon>
        <taxon>Sar</taxon>
        <taxon>Stramenopiles</taxon>
        <taxon>Oomycota</taxon>
        <taxon>Peronosporomycetes</taxon>
        <taxon>Peronosporales</taxon>
        <taxon>Peronosporaceae</taxon>
        <taxon>Phytophthora</taxon>
    </lineage>
</organism>
<dbReference type="Proteomes" id="UP000437068">
    <property type="component" value="Unassembled WGS sequence"/>
</dbReference>